<evidence type="ECO:0000313" key="3">
    <source>
        <dbReference type="Proteomes" id="UP000295680"/>
    </source>
</evidence>
<dbReference type="AlphaFoldDB" id="A0A4R2JL29"/>
<name>A0A4R2JL29_9PSEU</name>
<protein>
    <submittedName>
        <fullName evidence="2">Uncharacterized protein DUF3291</fullName>
    </submittedName>
</protein>
<dbReference type="SUPFAM" id="SSF54909">
    <property type="entry name" value="Dimeric alpha+beta barrel"/>
    <property type="match status" value="1"/>
</dbReference>
<evidence type="ECO:0000313" key="2">
    <source>
        <dbReference type="EMBL" id="TCO59557.1"/>
    </source>
</evidence>
<comment type="caution">
    <text evidence="2">The sequence shown here is derived from an EMBL/GenBank/DDBJ whole genome shotgun (WGS) entry which is preliminary data.</text>
</comment>
<dbReference type="InterPro" id="IPR021708">
    <property type="entry name" value="DUF3291"/>
</dbReference>
<dbReference type="OrthoDB" id="2376237at2"/>
<proteinExistence type="predicted"/>
<keyword evidence="3" id="KW-1185">Reference proteome</keyword>
<reference evidence="2 3" key="1">
    <citation type="submission" date="2019-03" db="EMBL/GenBank/DDBJ databases">
        <title>Genomic Encyclopedia of Type Strains, Phase IV (KMG-IV): sequencing the most valuable type-strain genomes for metagenomic binning, comparative biology and taxonomic classification.</title>
        <authorList>
            <person name="Goeker M."/>
        </authorList>
    </citation>
    <scope>NUCLEOTIDE SEQUENCE [LARGE SCALE GENOMIC DNA]</scope>
    <source>
        <strain evidence="2 3">DSM 45934</strain>
    </source>
</reference>
<dbReference type="EMBL" id="SLWS01000004">
    <property type="protein sequence ID" value="TCO59557.1"/>
    <property type="molecule type" value="Genomic_DNA"/>
</dbReference>
<sequence length="147" mass="17090">MHVAQFNISRERNPLDHPDMADFVRRLDVVNAAADGWAGFVWRLHDESGNATAIRAFEDKTIIFNLSVWRSVPELKEFVYRSSHYDVLKRRLEWFHRIVEPSYVLWLVDDDHRPSVDEAKQRLAHLREHGPSDHAFTFDSVPGGSVP</sequence>
<organism evidence="2 3">
    <name type="scientific">Actinocrispum wychmicini</name>
    <dbReference type="NCBI Taxonomy" id="1213861"/>
    <lineage>
        <taxon>Bacteria</taxon>
        <taxon>Bacillati</taxon>
        <taxon>Actinomycetota</taxon>
        <taxon>Actinomycetes</taxon>
        <taxon>Pseudonocardiales</taxon>
        <taxon>Pseudonocardiaceae</taxon>
        <taxon>Actinocrispum</taxon>
    </lineage>
</organism>
<dbReference type="Proteomes" id="UP000295680">
    <property type="component" value="Unassembled WGS sequence"/>
</dbReference>
<dbReference type="Pfam" id="PF11695">
    <property type="entry name" value="DUF3291"/>
    <property type="match status" value="1"/>
</dbReference>
<evidence type="ECO:0000259" key="1">
    <source>
        <dbReference type="Pfam" id="PF11695"/>
    </source>
</evidence>
<accession>A0A4R2JL29</accession>
<feature type="domain" description="DUF3291" evidence="1">
    <location>
        <begin position="4"/>
        <end position="139"/>
    </location>
</feature>
<dbReference type="InterPro" id="IPR011008">
    <property type="entry name" value="Dimeric_a/b-barrel"/>
</dbReference>
<gene>
    <name evidence="2" type="ORF">EV192_104400</name>
</gene>
<dbReference type="RefSeq" id="WP_132117541.1">
    <property type="nucleotide sequence ID" value="NZ_SLWS01000004.1"/>
</dbReference>